<feature type="compositionally biased region" description="Polar residues" evidence="9">
    <location>
        <begin position="99"/>
        <end position="113"/>
    </location>
</feature>
<dbReference type="FunFam" id="1.10.287.70:FF:000027">
    <property type="entry name" value="Small conductance calcium-activated potassium channel, isoform O"/>
    <property type="match status" value="1"/>
</dbReference>
<feature type="region of interest" description="Disordered" evidence="9">
    <location>
        <begin position="830"/>
        <end position="851"/>
    </location>
</feature>
<dbReference type="InterPro" id="IPR036122">
    <property type="entry name" value="CaM-bd_dom_sf"/>
</dbReference>
<reference evidence="12" key="1">
    <citation type="submission" date="2018-10" db="EMBL/GenBank/DDBJ databases">
        <title>Transcriptome assembly of Aceria tosichella (Wheat curl mite) Type 2.</title>
        <authorList>
            <person name="Scully E.D."/>
            <person name="Geib S.M."/>
            <person name="Palmer N.A."/>
            <person name="Gupta A.K."/>
            <person name="Sarath G."/>
            <person name="Tatineni S."/>
        </authorList>
    </citation>
    <scope>NUCLEOTIDE SEQUENCE</scope>
    <source>
        <strain evidence="12">LincolnNE</strain>
    </source>
</reference>
<dbReference type="InterPro" id="IPR013099">
    <property type="entry name" value="K_chnl_dom"/>
</dbReference>
<dbReference type="InterPro" id="IPR015449">
    <property type="entry name" value="K_chnl_Ca-activ_SK"/>
</dbReference>
<feature type="domain" description="Calmodulin-binding" evidence="11">
    <location>
        <begin position="563"/>
        <end position="639"/>
    </location>
</feature>
<evidence type="ECO:0000256" key="2">
    <source>
        <dbReference type="ARBA" id="ARBA00022448"/>
    </source>
</evidence>
<evidence type="ECO:0000256" key="6">
    <source>
        <dbReference type="ARBA" id="ARBA00023065"/>
    </source>
</evidence>
<organism evidence="12">
    <name type="scientific">Aceria tosichella</name>
    <name type="common">wheat curl mite</name>
    <dbReference type="NCBI Taxonomy" id="561515"/>
    <lineage>
        <taxon>Eukaryota</taxon>
        <taxon>Metazoa</taxon>
        <taxon>Ecdysozoa</taxon>
        <taxon>Arthropoda</taxon>
        <taxon>Chelicerata</taxon>
        <taxon>Arachnida</taxon>
        <taxon>Acari</taxon>
        <taxon>Acariformes</taxon>
        <taxon>Trombidiformes</taxon>
        <taxon>Prostigmata</taxon>
        <taxon>Eupodina</taxon>
        <taxon>Eriophyoidea</taxon>
        <taxon>Eriophyidae</taxon>
        <taxon>Eriophyinae</taxon>
        <taxon>Aceriini</taxon>
        <taxon>Aceria</taxon>
    </lineage>
</organism>
<feature type="region of interest" description="Disordered" evidence="9">
    <location>
        <begin position="195"/>
        <end position="231"/>
    </location>
</feature>
<keyword evidence="3 10" id="KW-0812">Transmembrane</keyword>
<dbReference type="GO" id="GO:0016020">
    <property type="term" value="C:membrane"/>
    <property type="evidence" value="ECO:0007669"/>
    <property type="project" value="UniProtKB-SubCell"/>
</dbReference>
<evidence type="ECO:0000256" key="8">
    <source>
        <dbReference type="ARBA" id="ARBA00023303"/>
    </source>
</evidence>
<dbReference type="SUPFAM" id="SSF81327">
    <property type="entry name" value="Small-conductance potassium channel"/>
    <property type="match status" value="1"/>
</dbReference>
<feature type="compositionally biased region" description="Low complexity" evidence="9">
    <location>
        <begin position="200"/>
        <end position="227"/>
    </location>
</feature>
<keyword evidence="5 10" id="KW-1133">Transmembrane helix</keyword>
<dbReference type="Pfam" id="PF07885">
    <property type="entry name" value="Ion_trans_2"/>
    <property type="match status" value="1"/>
</dbReference>
<dbReference type="InterPro" id="IPR004178">
    <property type="entry name" value="CaM-bd_dom"/>
</dbReference>
<evidence type="ECO:0000256" key="9">
    <source>
        <dbReference type="SAM" id="MobiDB-lite"/>
    </source>
</evidence>
<evidence type="ECO:0000256" key="3">
    <source>
        <dbReference type="ARBA" id="ARBA00022692"/>
    </source>
</evidence>
<dbReference type="Gene3D" id="1.10.287.70">
    <property type="match status" value="2"/>
</dbReference>
<feature type="transmembrane region" description="Helical" evidence="10">
    <location>
        <begin position="525"/>
        <end position="545"/>
    </location>
</feature>
<evidence type="ECO:0000256" key="10">
    <source>
        <dbReference type="SAM" id="Phobius"/>
    </source>
</evidence>
<keyword evidence="6" id="KW-0406">Ion transport</keyword>
<dbReference type="FunFam" id="1.10.287.70:FF:000022">
    <property type="entry name" value="Small conductance calcium-activated potassium channel, isoform O"/>
    <property type="match status" value="1"/>
</dbReference>
<evidence type="ECO:0000259" key="11">
    <source>
        <dbReference type="SMART" id="SM01053"/>
    </source>
</evidence>
<feature type="region of interest" description="Disordered" evidence="9">
    <location>
        <begin position="41"/>
        <end position="123"/>
    </location>
</feature>
<sequence length="851" mass="93922">MVAEPATTFVSIKTTTATTTTSRTTGTVGAVGQCIMRAASNGGAGASTEIDEESGGPRNEGRQFSVRIDQFESGSRPVASLVKSPQSPPPALDRRRGCGSSSGQQYATNCPPNQQQQDELEQQKQAQLQQQVVKSRSLYQIVGGSSGGGDQTCQALPIGANMNTNCSRRTSAETMRQPKFINQNSQAAIYHDDDEENDNMRNQNNNSNNIENSNNHNNNNLDGNLNDYGPSLEAQFNQAQQQQQQAPFLGTGSQLSRVASANYHRPNVGYRLGRRKALFEKRKRISDYALTFALIGILFMIMENELSAAGYYHKDSVYSHAIKTIISVTTAVLLGLIGAYHMLEVQLFMIDNCADDWRIAMTLKRIGQILLEMLICLIHPIPCELYFQWTTRLNNHGGRLVSTQVPLDVVLSLPMFFRLYLICRVMLLHSKLFTDASSRSIGALNRISFDTKFVLKTLMTICPGTVLMVFMVSIWMIASWAMRLCERYHDEEHANLLNTMWLTAITFLSVGYGDIVPNTYCGRGIAVFSGLTGAGCTALAVAVIARKLELTRAEKHVHNFMMDTQLTKRLKNAAANVLRETWLIYKNTKLVRKVNPSKVRSHQRNFLVAIYSLRKVKMDQRKLMDNANTVTDMAKTLNTVFEIISDITGQHEVLESKFIELEKRLDLQAECLLSMNDKLDTLLDRLASPVQQQPQQQRQSGPTTGPQLDKSGPPPPPPSAAQQQPVVSSNQQTAERQRQTAPVQYSSASSQPTTVTSTCATNQTSPAIPSTSATVGSVHQQQTAMKGPTNEQQHRTISAAATAATGPAAATMVNSSNQFQHHQQIIMHKLPSISKSDDDDNTTTLLPDQTC</sequence>
<evidence type="ECO:0000256" key="4">
    <source>
        <dbReference type="ARBA" id="ARBA00022860"/>
    </source>
</evidence>
<feature type="transmembrane region" description="Helical" evidence="10">
    <location>
        <begin position="496"/>
        <end position="513"/>
    </location>
</feature>
<feature type="transmembrane region" description="Helical" evidence="10">
    <location>
        <begin position="453"/>
        <end position="476"/>
    </location>
</feature>
<feature type="transmembrane region" description="Helical" evidence="10">
    <location>
        <begin position="409"/>
        <end position="432"/>
    </location>
</feature>
<keyword evidence="8 12" id="KW-0407">Ion channel</keyword>
<keyword evidence="2" id="KW-0813">Transport</keyword>
<evidence type="ECO:0000256" key="7">
    <source>
        <dbReference type="ARBA" id="ARBA00023136"/>
    </source>
</evidence>
<keyword evidence="4" id="KW-0112">Calmodulin-binding</keyword>
<evidence type="ECO:0000313" key="12">
    <source>
        <dbReference type="EMBL" id="MDE49294.1"/>
    </source>
</evidence>
<evidence type="ECO:0000256" key="1">
    <source>
        <dbReference type="ARBA" id="ARBA00004141"/>
    </source>
</evidence>
<keyword evidence="7 10" id="KW-0472">Membrane</keyword>
<name>A0A6G1SFL5_9ACAR</name>
<dbReference type="EMBL" id="GGYP01004523">
    <property type="protein sequence ID" value="MDE49294.1"/>
    <property type="molecule type" value="Transcribed_RNA"/>
</dbReference>
<proteinExistence type="predicted"/>
<feature type="compositionally biased region" description="Low complexity" evidence="9">
    <location>
        <begin position="689"/>
        <end position="707"/>
    </location>
</feature>
<feature type="region of interest" description="Disordered" evidence="9">
    <location>
        <begin position="689"/>
        <end position="773"/>
    </location>
</feature>
<dbReference type="PANTHER" id="PTHR10153">
    <property type="entry name" value="SMALL CONDUCTANCE CALCIUM-ACTIVATED POTASSIUM CHANNEL"/>
    <property type="match status" value="1"/>
</dbReference>
<feature type="compositionally biased region" description="Polar residues" evidence="9">
    <location>
        <begin position="730"/>
        <end position="773"/>
    </location>
</feature>
<protein>
    <submittedName>
        <fullName evidence="12">Small conductance calcium-activated potassium channel protein</fullName>
    </submittedName>
</protein>
<comment type="subcellular location">
    <subcellularLocation>
        <location evidence="1">Membrane</location>
        <topology evidence="1">Multi-pass membrane protein</topology>
    </subcellularLocation>
</comment>
<accession>A0A6G1SFL5</accession>
<dbReference type="GO" id="GO:0005516">
    <property type="term" value="F:calmodulin binding"/>
    <property type="evidence" value="ECO:0007669"/>
    <property type="project" value="UniProtKB-KW"/>
</dbReference>
<dbReference type="GO" id="GO:0016286">
    <property type="term" value="F:small conductance calcium-activated potassium channel activity"/>
    <property type="evidence" value="ECO:0007669"/>
    <property type="project" value="InterPro"/>
</dbReference>
<feature type="compositionally biased region" description="Low complexity" evidence="9">
    <location>
        <begin position="720"/>
        <end position="729"/>
    </location>
</feature>
<feature type="transmembrane region" description="Helical" evidence="10">
    <location>
        <begin position="285"/>
        <end position="302"/>
    </location>
</feature>
<feature type="transmembrane region" description="Helical" evidence="10">
    <location>
        <begin position="322"/>
        <end position="343"/>
    </location>
</feature>
<evidence type="ECO:0000256" key="5">
    <source>
        <dbReference type="ARBA" id="ARBA00022989"/>
    </source>
</evidence>
<dbReference type="Pfam" id="PF02888">
    <property type="entry name" value="CaMBD"/>
    <property type="match status" value="1"/>
</dbReference>
<dbReference type="SUPFAM" id="SSF81324">
    <property type="entry name" value="Voltage-gated potassium channels"/>
    <property type="match status" value="1"/>
</dbReference>
<dbReference type="PRINTS" id="PR01451">
    <property type="entry name" value="SKCHANNEL"/>
</dbReference>
<gene>
    <name evidence="12" type="primary">SK_0</name>
    <name evidence="12" type="ORF">g.9893</name>
</gene>
<feature type="transmembrane region" description="Helical" evidence="10">
    <location>
        <begin position="369"/>
        <end position="389"/>
    </location>
</feature>
<dbReference type="AlphaFoldDB" id="A0A6G1SFL5"/>
<dbReference type="SMART" id="SM01053">
    <property type="entry name" value="CaMBD"/>
    <property type="match status" value="1"/>
</dbReference>
<dbReference type="Pfam" id="PF03530">
    <property type="entry name" value="SK_channel"/>
    <property type="match status" value="1"/>
</dbReference>
<feature type="compositionally biased region" description="Low complexity" evidence="9">
    <location>
        <begin position="842"/>
        <end position="851"/>
    </location>
</feature>